<proteinExistence type="predicted"/>
<sequence>MGTEYCSKAVCYVLTKNTQVVCPSYVINQPQ</sequence>
<organism evidence="1">
    <name type="scientific">Arundo donax</name>
    <name type="common">Giant reed</name>
    <name type="synonym">Donax arundinaceus</name>
    <dbReference type="NCBI Taxonomy" id="35708"/>
    <lineage>
        <taxon>Eukaryota</taxon>
        <taxon>Viridiplantae</taxon>
        <taxon>Streptophyta</taxon>
        <taxon>Embryophyta</taxon>
        <taxon>Tracheophyta</taxon>
        <taxon>Spermatophyta</taxon>
        <taxon>Magnoliopsida</taxon>
        <taxon>Liliopsida</taxon>
        <taxon>Poales</taxon>
        <taxon>Poaceae</taxon>
        <taxon>PACMAD clade</taxon>
        <taxon>Arundinoideae</taxon>
        <taxon>Arundineae</taxon>
        <taxon>Arundo</taxon>
    </lineage>
</organism>
<dbReference type="EMBL" id="GBRH01264934">
    <property type="protein sequence ID" value="JAD32961.1"/>
    <property type="molecule type" value="Transcribed_RNA"/>
</dbReference>
<dbReference type="AlphaFoldDB" id="A0A0A8Z2D3"/>
<reference evidence="1" key="2">
    <citation type="journal article" date="2015" name="Data Brief">
        <title>Shoot transcriptome of the giant reed, Arundo donax.</title>
        <authorList>
            <person name="Barrero R.A."/>
            <person name="Guerrero F.D."/>
            <person name="Moolhuijzen P."/>
            <person name="Goolsby J.A."/>
            <person name="Tidwell J."/>
            <person name="Bellgard S.E."/>
            <person name="Bellgard M.I."/>
        </authorList>
    </citation>
    <scope>NUCLEOTIDE SEQUENCE</scope>
    <source>
        <tissue evidence="1">Shoot tissue taken approximately 20 cm above the soil surface</tissue>
    </source>
</reference>
<name>A0A0A8Z2D3_ARUDO</name>
<accession>A0A0A8Z2D3</accession>
<evidence type="ECO:0000313" key="1">
    <source>
        <dbReference type="EMBL" id="JAD32961.1"/>
    </source>
</evidence>
<reference evidence="1" key="1">
    <citation type="submission" date="2014-09" db="EMBL/GenBank/DDBJ databases">
        <authorList>
            <person name="Magalhaes I.L.F."/>
            <person name="Oliveira U."/>
            <person name="Santos F.R."/>
            <person name="Vidigal T.H.D.A."/>
            <person name="Brescovit A.D."/>
            <person name="Santos A.J."/>
        </authorList>
    </citation>
    <scope>NUCLEOTIDE SEQUENCE</scope>
    <source>
        <tissue evidence="1">Shoot tissue taken approximately 20 cm above the soil surface</tissue>
    </source>
</reference>
<protein>
    <submittedName>
        <fullName evidence="1">Uncharacterized protein</fullName>
    </submittedName>
</protein>